<dbReference type="RefSeq" id="WP_196987554.1">
    <property type="nucleotide sequence ID" value="NZ_JADWYS010000001.1"/>
</dbReference>
<dbReference type="Proteomes" id="UP000651050">
    <property type="component" value="Unassembled WGS sequence"/>
</dbReference>
<dbReference type="InterPro" id="IPR001173">
    <property type="entry name" value="Glyco_trans_2-like"/>
</dbReference>
<evidence type="ECO:0000313" key="2">
    <source>
        <dbReference type="EMBL" id="MBG9389778.1"/>
    </source>
</evidence>
<dbReference type="PANTHER" id="PTHR43685">
    <property type="entry name" value="GLYCOSYLTRANSFERASE"/>
    <property type="match status" value="1"/>
</dbReference>
<organism evidence="2 3">
    <name type="scientific">Caenimonas aquaedulcis</name>
    <dbReference type="NCBI Taxonomy" id="2793270"/>
    <lineage>
        <taxon>Bacteria</taxon>
        <taxon>Pseudomonadati</taxon>
        <taxon>Pseudomonadota</taxon>
        <taxon>Betaproteobacteria</taxon>
        <taxon>Burkholderiales</taxon>
        <taxon>Comamonadaceae</taxon>
        <taxon>Caenimonas</taxon>
    </lineage>
</organism>
<dbReference type="PANTHER" id="PTHR43685:SF2">
    <property type="entry name" value="GLYCOSYLTRANSFERASE 2-LIKE DOMAIN-CONTAINING PROTEIN"/>
    <property type="match status" value="1"/>
</dbReference>
<feature type="domain" description="Glycosyltransferase 2-like" evidence="1">
    <location>
        <begin position="29"/>
        <end position="125"/>
    </location>
</feature>
<proteinExistence type="predicted"/>
<dbReference type="SUPFAM" id="SSF53448">
    <property type="entry name" value="Nucleotide-diphospho-sugar transferases"/>
    <property type="match status" value="1"/>
</dbReference>
<dbReference type="Gene3D" id="3.90.550.10">
    <property type="entry name" value="Spore Coat Polysaccharide Biosynthesis Protein SpsA, Chain A"/>
    <property type="match status" value="1"/>
</dbReference>
<dbReference type="EMBL" id="JADWYS010000001">
    <property type="protein sequence ID" value="MBG9389778.1"/>
    <property type="molecule type" value="Genomic_DNA"/>
</dbReference>
<dbReference type="AlphaFoldDB" id="A0A931MIG8"/>
<name>A0A931MIG8_9BURK</name>
<sequence>MESASPTAAPASASESPLVSVLVRSIDRPMLDEALASIALQTWPRIEVVVVAARPGHRELPARCGPFDLRLVPADAPLQRSAAANRALDHARGDYLLFLDDDDWLMPGHIARLADVLRKQPKARVAYTGVALVNAAGEPMGQAMDLPFDGVRQLAGNITPIHAVLFERALCQGPASARFDEQVDHYEDWDFWLQLARRSTFVHLPGVSAFYRVHDSSGVHADSGPQSAAAATIFDKWQGYWTKEQRGRLMERAWAADDLQRTLAAAQAAVADLQRVTADQHTILARQSTTLAEQQATIARQQGAIDHQLATLHEQAWQASRLLAQSETQAAELARRDAQVADLLGSTSWKITAPLRRLSGALKRR</sequence>
<gene>
    <name evidence="2" type="ORF">I5803_17240</name>
</gene>
<dbReference type="Pfam" id="PF00535">
    <property type="entry name" value="Glycos_transf_2"/>
    <property type="match status" value="1"/>
</dbReference>
<reference evidence="2" key="1">
    <citation type="submission" date="2020-11" db="EMBL/GenBank/DDBJ databases">
        <title>Bacterial whole genome sequence for Caenimonas sp. DR4.4.</title>
        <authorList>
            <person name="Le V."/>
            <person name="Ko S.-R."/>
            <person name="Ahn C.-Y."/>
            <person name="Oh H.-M."/>
        </authorList>
    </citation>
    <scope>NUCLEOTIDE SEQUENCE</scope>
    <source>
        <strain evidence="2">DR4.4</strain>
    </source>
</reference>
<dbReference type="InterPro" id="IPR029044">
    <property type="entry name" value="Nucleotide-diphossugar_trans"/>
</dbReference>
<evidence type="ECO:0000313" key="3">
    <source>
        <dbReference type="Proteomes" id="UP000651050"/>
    </source>
</evidence>
<accession>A0A931MIG8</accession>
<protein>
    <submittedName>
        <fullName evidence="2">Glycosyltransferase</fullName>
    </submittedName>
</protein>
<dbReference type="InterPro" id="IPR050834">
    <property type="entry name" value="Glycosyltransf_2"/>
</dbReference>
<keyword evidence="3" id="KW-1185">Reference proteome</keyword>
<comment type="caution">
    <text evidence="2">The sequence shown here is derived from an EMBL/GenBank/DDBJ whole genome shotgun (WGS) entry which is preliminary data.</text>
</comment>
<evidence type="ECO:0000259" key="1">
    <source>
        <dbReference type="Pfam" id="PF00535"/>
    </source>
</evidence>